<proteinExistence type="predicted"/>
<keyword evidence="1" id="KW-0472">Membrane</keyword>
<dbReference type="InterPro" id="IPR045340">
    <property type="entry name" value="DUF6533"/>
</dbReference>
<evidence type="ECO:0000313" key="3">
    <source>
        <dbReference type="EMBL" id="KAF7362521.1"/>
    </source>
</evidence>
<name>A0A8H6YPN0_9AGAR</name>
<feature type="transmembrane region" description="Helical" evidence="1">
    <location>
        <begin position="115"/>
        <end position="134"/>
    </location>
</feature>
<evidence type="ECO:0000256" key="1">
    <source>
        <dbReference type="SAM" id="Phobius"/>
    </source>
</evidence>
<dbReference type="Proteomes" id="UP000620124">
    <property type="component" value="Unassembled WGS sequence"/>
</dbReference>
<feature type="domain" description="DUF6533" evidence="2">
    <location>
        <begin position="12"/>
        <end position="57"/>
    </location>
</feature>
<dbReference type="OrthoDB" id="3251775at2759"/>
<dbReference type="AlphaFoldDB" id="A0A8H6YPN0"/>
<evidence type="ECO:0000259" key="2">
    <source>
        <dbReference type="Pfam" id="PF20151"/>
    </source>
</evidence>
<protein>
    <recommendedName>
        <fullName evidence="2">DUF6533 domain-containing protein</fullName>
    </recommendedName>
</protein>
<organism evidence="3 4">
    <name type="scientific">Mycena venus</name>
    <dbReference type="NCBI Taxonomy" id="2733690"/>
    <lineage>
        <taxon>Eukaryota</taxon>
        <taxon>Fungi</taxon>
        <taxon>Dikarya</taxon>
        <taxon>Basidiomycota</taxon>
        <taxon>Agaricomycotina</taxon>
        <taxon>Agaricomycetes</taxon>
        <taxon>Agaricomycetidae</taxon>
        <taxon>Agaricales</taxon>
        <taxon>Marasmiineae</taxon>
        <taxon>Mycenaceae</taxon>
        <taxon>Mycena</taxon>
    </lineage>
</organism>
<feature type="transmembrane region" description="Helical" evidence="1">
    <location>
        <begin position="154"/>
        <end position="176"/>
    </location>
</feature>
<dbReference type="Pfam" id="PF20151">
    <property type="entry name" value="DUF6533"/>
    <property type="match status" value="1"/>
</dbReference>
<keyword evidence="1" id="KW-0812">Transmembrane</keyword>
<dbReference type="EMBL" id="JACAZI010000004">
    <property type="protein sequence ID" value="KAF7362521.1"/>
    <property type="molecule type" value="Genomic_DNA"/>
</dbReference>
<evidence type="ECO:0000313" key="4">
    <source>
        <dbReference type="Proteomes" id="UP000620124"/>
    </source>
</evidence>
<keyword evidence="1" id="KW-1133">Transmembrane helix</keyword>
<feature type="transmembrane region" description="Helical" evidence="1">
    <location>
        <begin position="82"/>
        <end position="103"/>
    </location>
</feature>
<reference evidence="3" key="1">
    <citation type="submission" date="2020-05" db="EMBL/GenBank/DDBJ databases">
        <title>Mycena genomes resolve the evolution of fungal bioluminescence.</title>
        <authorList>
            <person name="Tsai I.J."/>
        </authorList>
    </citation>
    <scope>NUCLEOTIDE SEQUENCE</scope>
    <source>
        <strain evidence="3">CCC161011</strain>
    </source>
</reference>
<keyword evidence="4" id="KW-1185">Reference proteome</keyword>
<sequence length="269" mass="30039">MSFAAAVLANRYISVAGVAALLYDHALTFDDEVHLVWFNSASPIVYRLGFLVNRYVTEALAIYVVYAEDHTARKNPCLIFNWIWTMSATVCTSGSHFFVMARLHSLWDRRRAIKWILGGATVIALSISLIFTVLVASEVQVASGTLCALVKKPWALPFALGALTCLDLFVIMMSVLNALEQPYKRQADVMKNLQRDGALMFLFLFLLRVINLVLSIVGNATYCFVTVTLVWSMCCIVTSRIQLRVEELRFIRFGGIVNEGLELSGISKP</sequence>
<accession>A0A8H6YPN0</accession>
<comment type="caution">
    <text evidence="3">The sequence shown here is derived from an EMBL/GenBank/DDBJ whole genome shotgun (WGS) entry which is preliminary data.</text>
</comment>
<gene>
    <name evidence="3" type="ORF">MVEN_00599900</name>
</gene>